<proteinExistence type="predicted"/>
<name>X0SPN1_9ZZZZ</name>
<sequence>GPIFLKAGNLTVEQFAEVKTLYKTKLDPTPKKK</sequence>
<protein>
    <submittedName>
        <fullName evidence="1">Uncharacterized protein</fullName>
    </submittedName>
</protein>
<dbReference type="AlphaFoldDB" id="X0SPN1"/>
<organism evidence="1">
    <name type="scientific">marine sediment metagenome</name>
    <dbReference type="NCBI Taxonomy" id="412755"/>
    <lineage>
        <taxon>unclassified sequences</taxon>
        <taxon>metagenomes</taxon>
        <taxon>ecological metagenomes</taxon>
    </lineage>
</organism>
<gene>
    <name evidence="1" type="ORF">S01H1_18036</name>
</gene>
<comment type="caution">
    <text evidence="1">The sequence shown here is derived from an EMBL/GenBank/DDBJ whole genome shotgun (WGS) entry which is preliminary data.</text>
</comment>
<dbReference type="EMBL" id="BARS01009611">
    <property type="protein sequence ID" value="GAF77086.1"/>
    <property type="molecule type" value="Genomic_DNA"/>
</dbReference>
<evidence type="ECO:0000313" key="1">
    <source>
        <dbReference type="EMBL" id="GAF77086.1"/>
    </source>
</evidence>
<reference evidence="1" key="1">
    <citation type="journal article" date="2014" name="Front. Microbiol.">
        <title>High frequency of phylogenetically diverse reductive dehalogenase-homologous genes in deep subseafloor sedimentary metagenomes.</title>
        <authorList>
            <person name="Kawai M."/>
            <person name="Futagami T."/>
            <person name="Toyoda A."/>
            <person name="Takaki Y."/>
            <person name="Nishi S."/>
            <person name="Hori S."/>
            <person name="Arai W."/>
            <person name="Tsubouchi T."/>
            <person name="Morono Y."/>
            <person name="Uchiyama I."/>
            <person name="Ito T."/>
            <person name="Fujiyama A."/>
            <person name="Inagaki F."/>
            <person name="Takami H."/>
        </authorList>
    </citation>
    <scope>NUCLEOTIDE SEQUENCE</scope>
    <source>
        <strain evidence="1">Expedition CK06-06</strain>
    </source>
</reference>
<feature type="non-terminal residue" evidence="1">
    <location>
        <position position="1"/>
    </location>
</feature>
<accession>X0SPN1</accession>